<dbReference type="EMBL" id="KI669112">
    <property type="protein sequence ID" value="ETN69407.1"/>
    <property type="molecule type" value="Genomic_DNA"/>
</dbReference>
<dbReference type="AlphaFoldDB" id="W2SKZ5"/>
<sequence length="58" mass="6609">MGCVATPVVIACAEKVVEDRNRTKFTMKMPFNNVNAIQKRPDLVNHKEVVFHHDGMKL</sequence>
<organism evidence="1 2">
    <name type="scientific">Necator americanus</name>
    <name type="common">Human hookworm</name>
    <dbReference type="NCBI Taxonomy" id="51031"/>
    <lineage>
        <taxon>Eukaryota</taxon>
        <taxon>Metazoa</taxon>
        <taxon>Ecdysozoa</taxon>
        <taxon>Nematoda</taxon>
        <taxon>Chromadorea</taxon>
        <taxon>Rhabditida</taxon>
        <taxon>Rhabditina</taxon>
        <taxon>Rhabditomorpha</taxon>
        <taxon>Strongyloidea</taxon>
        <taxon>Ancylostomatidae</taxon>
        <taxon>Bunostominae</taxon>
        <taxon>Necator</taxon>
    </lineage>
</organism>
<reference evidence="2" key="1">
    <citation type="journal article" date="2014" name="Nat. Genet.">
        <title>Genome of the human hookworm Necator americanus.</title>
        <authorList>
            <person name="Tang Y.T."/>
            <person name="Gao X."/>
            <person name="Rosa B.A."/>
            <person name="Abubucker S."/>
            <person name="Hallsworth-Pepin K."/>
            <person name="Martin J."/>
            <person name="Tyagi R."/>
            <person name="Heizer E."/>
            <person name="Zhang X."/>
            <person name="Bhonagiri-Palsikar V."/>
            <person name="Minx P."/>
            <person name="Warren W.C."/>
            <person name="Wang Q."/>
            <person name="Zhan B."/>
            <person name="Hotez P.J."/>
            <person name="Sternberg P.W."/>
            <person name="Dougall A."/>
            <person name="Gaze S.T."/>
            <person name="Mulvenna J."/>
            <person name="Sotillo J."/>
            <person name="Ranganathan S."/>
            <person name="Rabelo E.M."/>
            <person name="Wilson R.K."/>
            <person name="Felgner P.L."/>
            <person name="Bethony J."/>
            <person name="Hawdon J.M."/>
            <person name="Gasser R.B."/>
            <person name="Loukas A."/>
            <person name="Mitreva M."/>
        </authorList>
    </citation>
    <scope>NUCLEOTIDE SEQUENCE [LARGE SCALE GENOMIC DNA]</scope>
</reference>
<gene>
    <name evidence="1" type="ORF">NECAME_05262</name>
</gene>
<dbReference type="KEGG" id="nai:NECAME_05262"/>
<dbReference type="Proteomes" id="UP000053676">
    <property type="component" value="Unassembled WGS sequence"/>
</dbReference>
<evidence type="ECO:0000313" key="1">
    <source>
        <dbReference type="EMBL" id="ETN69407.1"/>
    </source>
</evidence>
<proteinExistence type="predicted"/>
<protein>
    <submittedName>
        <fullName evidence="1">Uncharacterized protein</fullName>
    </submittedName>
</protein>
<accession>W2SKZ5</accession>
<name>W2SKZ5_NECAM</name>
<keyword evidence="2" id="KW-1185">Reference proteome</keyword>
<evidence type="ECO:0000313" key="2">
    <source>
        <dbReference type="Proteomes" id="UP000053676"/>
    </source>
</evidence>